<feature type="transmembrane region" description="Helical" evidence="6">
    <location>
        <begin position="70"/>
        <end position="91"/>
    </location>
</feature>
<proteinExistence type="inferred from homology"/>
<dbReference type="PANTHER" id="PTHR32322:SF2">
    <property type="entry name" value="EAMA DOMAIN-CONTAINING PROTEIN"/>
    <property type="match status" value="1"/>
</dbReference>
<feature type="domain" description="EamA" evidence="7">
    <location>
        <begin position="14"/>
        <end position="140"/>
    </location>
</feature>
<feature type="transmembrane region" description="Helical" evidence="6">
    <location>
        <begin position="271"/>
        <end position="288"/>
    </location>
</feature>
<dbReference type="InterPro" id="IPR037185">
    <property type="entry name" value="EmrE-like"/>
</dbReference>
<comment type="subcellular location">
    <subcellularLocation>
        <location evidence="1">Membrane</location>
        <topology evidence="1">Multi-pass membrane protein</topology>
    </subcellularLocation>
</comment>
<comment type="caution">
    <text evidence="8">The sequence shown here is derived from an EMBL/GenBank/DDBJ whole genome shotgun (WGS) entry which is preliminary data.</text>
</comment>
<dbReference type="Proteomes" id="UP001193501">
    <property type="component" value="Unassembled WGS sequence"/>
</dbReference>
<feature type="domain" description="EamA" evidence="7">
    <location>
        <begin position="154"/>
        <end position="288"/>
    </location>
</feature>
<evidence type="ECO:0000256" key="2">
    <source>
        <dbReference type="ARBA" id="ARBA00007362"/>
    </source>
</evidence>
<dbReference type="GO" id="GO:0016020">
    <property type="term" value="C:membrane"/>
    <property type="evidence" value="ECO:0007669"/>
    <property type="project" value="UniProtKB-SubCell"/>
</dbReference>
<dbReference type="AlphaFoldDB" id="A0AAE4YCF7"/>
<feature type="transmembrane region" description="Helical" evidence="6">
    <location>
        <begin position="184"/>
        <end position="203"/>
    </location>
</feature>
<evidence type="ECO:0000256" key="3">
    <source>
        <dbReference type="ARBA" id="ARBA00022692"/>
    </source>
</evidence>
<dbReference type="SUPFAM" id="SSF103481">
    <property type="entry name" value="Multidrug resistance efflux transporter EmrE"/>
    <property type="match status" value="2"/>
</dbReference>
<dbReference type="RefSeq" id="WP_168776265.1">
    <property type="nucleotide sequence ID" value="NZ_JAABNR010000023.1"/>
</dbReference>
<organism evidence="8 9">
    <name type="scientific">Stagnihabitans tardus</name>
    <dbReference type="NCBI Taxonomy" id="2699202"/>
    <lineage>
        <taxon>Bacteria</taxon>
        <taxon>Pseudomonadati</taxon>
        <taxon>Pseudomonadota</taxon>
        <taxon>Alphaproteobacteria</taxon>
        <taxon>Rhodobacterales</taxon>
        <taxon>Paracoccaceae</taxon>
        <taxon>Stagnihabitans</taxon>
    </lineage>
</organism>
<feature type="transmembrane region" description="Helical" evidence="6">
    <location>
        <begin position="39"/>
        <end position="58"/>
    </location>
</feature>
<evidence type="ECO:0000313" key="9">
    <source>
        <dbReference type="Proteomes" id="UP001193501"/>
    </source>
</evidence>
<keyword evidence="9" id="KW-1185">Reference proteome</keyword>
<accession>A0AAE4YCF7</accession>
<keyword evidence="4 6" id="KW-1133">Transmembrane helix</keyword>
<name>A0AAE4YCF7_9RHOB</name>
<feature type="transmembrane region" description="Helical" evidence="6">
    <location>
        <begin position="215"/>
        <end position="236"/>
    </location>
</feature>
<feature type="transmembrane region" description="Helical" evidence="6">
    <location>
        <begin position="248"/>
        <end position="265"/>
    </location>
</feature>
<dbReference type="InterPro" id="IPR050638">
    <property type="entry name" value="AA-Vitamin_Transporters"/>
</dbReference>
<dbReference type="EMBL" id="JAABNR010000023">
    <property type="protein sequence ID" value="NBZ89469.1"/>
    <property type="molecule type" value="Genomic_DNA"/>
</dbReference>
<dbReference type="PANTHER" id="PTHR32322">
    <property type="entry name" value="INNER MEMBRANE TRANSPORTER"/>
    <property type="match status" value="1"/>
</dbReference>
<evidence type="ECO:0000256" key="6">
    <source>
        <dbReference type="SAM" id="Phobius"/>
    </source>
</evidence>
<feature type="transmembrane region" description="Helical" evidence="6">
    <location>
        <begin position="152"/>
        <end position="172"/>
    </location>
</feature>
<evidence type="ECO:0000313" key="8">
    <source>
        <dbReference type="EMBL" id="NBZ89469.1"/>
    </source>
</evidence>
<protein>
    <submittedName>
        <fullName evidence="8">EamA family transporter</fullName>
    </submittedName>
</protein>
<gene>
    <name evidence="8" type="ORF">GV832_17920</name>
</gene>
<feature type="transmembrane region" description="Helical" evidence="6">
    <location>
        <begin position="97"/>
        <end position="115"/>
    </location>
</feature>
<dbReference type="InterPro" id="IPR000620">
    <property type="entry name" value="EamA_dom"/>
</dbReference>
<evidence type="ECO:0000256" key="1">
    <source>
        <dbReference type="ARBA" id="ARBA00004141"/>
    </source>
</evidence>
<evidence type="ECO:0000256" key="4">
    <source>
        <dbReference type="ARBA" id="ARBA00022989"/>
    </source>
</evidence>
<sequence length="293" mass="30885">MTSKRPLWLAAAPVLFLLLWSAGFPIAKIGIAHAEPMTILALRYTLVLVLLAPLALILRPPLPKSFRAGFDVAVTGFLIQVVYFGLCYLAFKSGTSSGTVAIVVCLQPILVGLLAPRFAGEPVSPRTWAGLALGLIGAGTVILSHAELKTQGPFGLICTAIALFGMTGAALYEKRFGVTQHPITANLIQYAVGAAVTLPLALWTESAPISWDWEFIAVMAYLVLGNSLLAISLLLAMIRAGEVARVSALFYLVPPLAALFAWPLLGEALAPLGWAGMGLAAVGVMLASRRARG</sequence>
<dbReference type="Pfam" id="PF00892">
    <property type="entry name" value="EamA"/>
    <property type="match status" value="2"/>
</dbReference>
<comment type="similarity">
    <text evidence="2">Belongs to the EamA transporter family.</text>
</comment>
<reference evidence="8" key="1">
    <citation type="submission" date="2020-01" db="EMBL/GenBank/DDBJ databases">
        <authorList>
            <person name="Chen W.-M."/>
        </authorList>
    </citation>
    <scope>NUCLEOTIDE SEQUENCE</scope>
    <source>
        <strain evidence="8">CYK-10</strain>
    </source>
</reference>
<evidence type="ECO:0000256" key="5">
    <source>
        <dbReference type="ARBA" id="ARBA00023136"/>
    </source>
</evidence>
<keyword evidence="5 6" id="KW-0472">Membrane</keyword>
<evidence type="ECO:0000259" key="7">
    <source>
        <dbReference type="Pfam" id="PF00892"/>
    </source>
</evidence>
<keyword evidence="3 6" id="KW-0812">Transmembrane</keyword>